<keyword evidence="2" id="KW-0472">Membrane</keyword>
<evidence type="ECO:0000256" key="2">
    <source>
        <dbReference type="SAM" id="Phobius"/>
    </source>
</evidence>
<evidence type="ECO:0000313" key="3">
    <source>
        <dbReference type="EMBL" id="KAJ3606797.1"/>
    </source>
</evidence>
<evidence type="ECO:0000256" key="1">
    <source>
        <dbReference type="SAM" id="MobiDB-lite"/>
    </source>
</evidence>
<keyword evidence="2" id="KW-1133">Transmembrane helix</keyword>
<dbReference type="Proteomes" id="UP001148018">
    <property type="component" value="Unassembled WGS sequence"/>
</dbReference>
<name>A0A9Q0EM19_9TELE</name>
<protein>
    <submittedName>
        <fullName evidence="3">Uncharacterized protein</fullName>
    </submittedName>
</protein>
<keyword evidence="4" id="KW-1185">Reference proteome</keyword>
<feature type="region of interest" description="Disordered" evidence="1">
    <location>
        <begin position="212"/>
        <end position="268"/>
    </location>
</feature>
<comment type="caution">
    <text evidence="3">The sequence shown here is derived from an EMBL/GenBank/DDBJ whole genome shotgun (WGS) entry which is preliminary data.</text>
</comment>
<feature type="compositionally biased region" description="Low complexity" evidence="1">
    <location>
        <begin position="228"/>
        <end position="241"/>
    </location>
</feature>
<sequence>MVTMRYTRNANLRSVCTALVTMRYTRNANLRSVYRMVTMRYTRNANLRSACTALVTMRYTRNANLRSACTALVTMRVPEPPSLSLSPPSGFQNPESISLSSVRVQNPESIPLNLRQGSRTPSPSLSLPILVSNLVQILVFVLVQILVFVLVQILVFVLVQILVSILVQILVFILVLILPPVVVSPNVMIRSAGPRCVMTLSISAEIALRIAQGPGPSPHERPAPASDGETGADGNTTAAAARQWPGPRDAQMSCPDAGEVRLSPRPSHLQVSQARRGDLRFCFPELRLVLLTASRVLHICGSAHSASDRRHLALLKIRPPHLSLSVSVTTTSGQHSCGLVLFLFEEHNFQMKVEFHIR</sequence>
<keyword evidence="2" id="KW-0812">Transmembrane</keyword>
<reference evidence="3" key="1">
    <citation type="submission" date="2022-07" db="EMBL/GenBank/DDBJ databases">
        <title>Chromosome-level genome of Muraenolepis orangiensis.</title>
        <authorList>
            <person name="Kim J."/>
        </authorList>
    </citation>
    <scope>NUCLEOTIDE SEQUENCE</scope>
    <source>
        <strain evidence="3">KU_S4_2022</strain>
        <tissue evidence="3">Muscle</tissue>
    </source>
</reference>
<gene>
    <name evidence="3" type="ORF">NHX12_026316</name>
</gene>
<feature type="transmembrane region" description="Helical" evidence="2">
    <location>
        <begin position="153"/>
        <end position="178"/>
    </location>
</feature>
<accession>A0A9Q0EM19</accession>
<dbReference type="AlphaFoldDB" id="A0A9Q0EM19"/>
<evidence type="ECO:0000313" key="4">
    <source>
        <dbReference type="Proteomes" id="UP001148018"/>
    </source>
</evidence>
<proteinExistence type="predicted"/>
<dbReference type="EMBL" id="JANIIK010000042">
    <property type="protein sequence ID" value="KAJ3606797.1"/>
    <property type="molecule type" value="Genomic_DNA"/>
</dbReference>
<organism evidence="3 4">
    <name type="scientific">Muraenolepis orangiensis</name>
    <name type="common">Patagonian moray cod</name>
    <dbReference type="NCBI Taxonomy" id="630683"/>
    <lineage>
        <taxon>Eukaryota</taxon>
        <taxon>Metazoa</taxon>
        <taxon>Chordata</taxon>
        <taxon>Craniata</taxon>
        <taxon>Vertebrata</taxon>
        <taxon>Euteleostomi</taxon>
        <taxon>Actinopterygii</taxon>
        <taxon>Neopterygii</taxon>
        <taxon>Teleostei</taxon>
        <taxon>Neoteleostei</taxon>
        <taxon>Acanthomorphata</taxon>
        <taxon>Zeiogadaria</taxon>
        <taxon>Gadariae</taxon>
        <taxon>Gadiformes</taxon>
        <taxon>Muraenolepidoidei</taxon>
        <taxon>Muraenolepididae</taxon>
        <taxon>Muraenolepis</taxon>
    </lineage>
</organism>
<feature type="non-terminal residue" evidence="3">
    <location>
        <position position="1"/>
    </location>
</feature>